<dbReference type="EMBL" id="LMWW01000018">
    <property type="protein sequence ID" value="KUN84295.1"/>
    <property type="molecule type" value="Genomic_DNA"/>
</dbReference>
<dbReference type="OrthoDB" id="9799970at2"/>
<name>A0A101T1Z3_9ACTN</name>
<reference evidence="2 3" key="1">
    <citation type="submission" date="2015-10" db="EMBL/GenBank/DDBJ databases">
        <title>Draft genome sequence of Streptomyces griseoruber DSM 40281, type strain for the species Streptomyces griseoruber.</title>
        <authorList>
            <person name="Ruckert C."/>
            <person name="Winkler A."/>
            <person name="Kalinowski J."/>
            <person name="Kampfer P."/>
            <person name="Glaeser S."/>
        </authorList>
    </citation>
    <scope>NUCLEOTIDE SEQUENCE [LARGE SCALE GENOMIC DNA]</scope>
    <source>
        <strain evidence="2 3">DSM 40281</strain>
    </source>
</reference>
<dbReference type="RefSeq" id="WP_059202733.1">
    <property type="nucleotide sequence ID" value="NZ_KQ948767.1"/>
</dbReference>
<dbReference type="InterPro" id="IPR009045">
    <property type="entry name" value="Zn_M74/Hedgehog-like"/>
</dbReference>
<protein>
    <recommendedName>
        <fullName evidence="4">Peptidase M15C domain-containing protein</fullName>
    </recommendedName>
</protein>
<dbReference type="SUPFAM" id="SSF55166">
    <property type="entry name" value="Hedgehog/DD-peptidase"/>
    <property type="match status" value="1"/>
</dbReference>
<evidence type="ECO:0000256" key="1">
    <source>
        <dbReference type="SAM" id="MobiDB-lite"/>
    </source>
</evidence>
<evidence type="ECO:0008006" key="4">
    <source>
        <dbReference type="Google" id="ProtNLM"/>
    </source>
</evidence>
<accession>A0A101T1Z3</accession>
<dbReference type="Proteomes" id="UP000052982">
    <property type="component" value="Unassembled WGS sequence"/>
</dbReference>
<feature type="region of interest" description="Disordered" evidence="1">
    <location>
        <begin position="322"/>
        <end position="346"/>
    </location>
</feature>
<proteinExistence type="predicted"/>
<gene>
    <name evidence="2" type="ORF">AQJ64_16195</name>
</gene>
<evidence type="ECO:0000313" key="3">
    <source>
        <dbReference type="Proteomes" id="UP000052982"/>
    </source>
</evidence>
<dbReference type="AlphaFoldDB" id="A0A101T1Z3"/>
<comment type="caution">
    <text evidence="2">The sequence shown here is derived from an EMBL/GenBank/DDBJ whole genome shotgun (WGS) entry which is preliminary data.</text>
</comment>
<sequence length="346" mass="38996">MQDPFTAMAGRPGVRMEPFPYFRKIRALMYQQGTPDPMRYWREIEPAVELFGVRVEAGIHRELLRRLKAATEKSPSDLTALDADAERYGVATVYGFQPRTIHGADRLSNHAWGLAIDVNATWNAYITLGGVMEVINRHTTEHVDLRRDAVDHRLAAREDREIVLEQRDEVLKNASYDLKIRLAGIEPKATSLFDAVQRAADELANAEATGEAARVALAQAQYAQARKAYEAGPDVADYIYLRTHLPEKELTIWTLEGFLNLPLEVIKMIKFKEGVVWGGEYERIKDFMHFELAPLPGARHFPVNPADRPTRHFVPVPRLTTAAAESGADEPSVTSAPSLSWRRPCR</sequence>
<evidence type="ECO:0000313" key="2">
    <source>
        <dbReference type="EMBL" id="KUN84295.1"/>
    </source>
</evidence>
<organism evidence="2 3">
    <name type="scientific">Streptomyces griseoruber</name>
    <dbReference type="NCBI Taxonomy" id="1943"/>
    <lineage>
        <taxon>Bacteria</taxon>
        <taxon>Bacillati</taxon>
        <taxon>Actinomycetota</taxon>
        <taxon>Actinomycetes</taxon>
        <taxon>Kitasatosporales</taxon>
        <taxon>Streptomycetaceae</taxon>
        <taxon>Streptomyces</taxon>
    </lineage>
</organism>
<keyword evidence="3" id="KW-1185">Reference proteome</keyword>